<proteinExistence type="predicted"/>
<keyword evidence="3" id="KW-1185">Reference proteome</keyword>
<sequence length="82" mass="9152">MLRLNLLGQQANLICRRPGICLTNKSGSVPPVRRSPPAPPFPDSSTARRGFANLHHSSDKTHRSFIRLTGQELGHRDQQELN</sequence>
<comment type="caution">
    <text evidence="2">The sequence shown here is derived from an EMBL/GenBank/DDBJ whole genome shotgun (WGS) entry which is preliminary data.</text>
</comment>
<feature type="region of interest" description="Disordered" evidence="1">
    <location>
        <begin position="25"/>
        <end position="49"/>
    </location>
</feature>
<evidence type="ECO:0000313" key="3">
    <source>
        <dbReference type="Proteomes" id="UP000625711"/>
    </source>
</evidence>
<dbReference type="Proteomes" id="UP000625711">
    <property type="component" value="Unassembled WGS sequence"/>
</dbReference>
<feature type="compositionally biased region" description="Pro residues" evidence="1">
    <location>
        <begin position="33"/>
        <end position="42"/>
    </location>
</feature>
<gene>
    <name evidence="2" type="ORF">GWI33_015756</name>
</gene>
<accession>A0A834I2W6</accession>
<protein>
    <submittedName>
        <fullName evidence="2">Uncharacterized protein</fullName>
    </submittedName>
</protein>
<reference evidence="2" key="1">
    <citation type="submission" date="2020-08" db="EMBL/GenBank/DDBJ databases">
        <title>Genome sequencing and assembly of the red palm weevil Rhynchophorus ferrugineus.</title>
        <authorList>
            <person name="Dias G.B."/>
            <person name="Bergman C.M."/>
            <person name="Manee M."/>
        </authorList>
    </citation>
    <scope>NUCLEOTIDE SEQUENCE</scope>
    <source>
        <strain evidence="2">AA-2017</strain>
        <tissue evidence="2">Whole larva</tissue>
    </source>
</reference>
<evidence type="ECO:0000313" key="2">
    <source>
        <dbReference type="EMBL" id="KAF7271401.1"/>
    </source>
</evidence>
<dbReference type="EMBL" id="JAACXV010013969">
    <property type="protein sequence ID" value="KAF7271401.1"/>
    <property type="molecule type" value="Genomic_DNA"/>
</dbReference>
<name>A0A834I2W6_RHYFE</name>
<organism evidence="2 3">
    <name type="scientific">Rhynchophorus ferrugineus</name>
    <name type="common">Red palm weevil</name>
    <name type="synonym">Curculio ferrugineus</name>
    <dbReference type="NCBI Taxonomy" id="354439"/>
    <lineage>
        <taxon>Eukaryota</taxon>
        <taxon>Metazoa</taxon>
        <taxon>Ecdysozoa</taxon>
        <taxon>Arthropoda</taxon>
        <taxon>Hexapoda</taxon>
        <taxon>Insecta</taxon>
        <taxon>Pterygota</taxon>
        <taxon>Neoptera</taxon>
        <taxon>Endopterygota</taxon>
        <taxon>Coleoptera</taxon>
        <taxon>Polyphaga</taxon>
        <taxon>Cucujiformia</taxon>
        <taxon>Curculionidae</taxon>
        <taxon>Dryophthorinae</taxon>
        <taxon>Rhynchophorus</taxon>
    </lineage>
</organism>
<evidence type="ECO:0000256" key="1">
    <source>
        <dbReference type="SAM" id="MobiDB-lite"/>
    </source>
</evidence>
<dbReference type="AlphaFoldDB" id="A0A834I2W6"/>